<dbReference type="Gramene" id="ERN13064">
    <property type="protein sequence ID" value="ERN13064"/>
    <property type="gene ID" value="AMTR_s00040p00138780"/>
</dbReference>
<proteinExistence type="predicted"/>
<dbReference type="Proteomes" id="UP000017836">
    <property type="component" value="Unassembled WGS sequence"/>
</dbReference>
<protein>
    <submittedName>
        <fullName evidence="1">Uncharacterized protein</fullName>
    </submittedName>
</protein>
<organism evidence="1 2">
    <name type="scientific">Amborella trichopoda</name>
    <dbReference type="NCBI Taxonomy" id="13333"/>
    <lineage>
        <taxon>Eukaryota</taxon>
        <taxon>Viridiplantae</taxon>
        <taxon>Streptophyta</taxon>
        <taxon>Embryophyta</taxon>
        <taxon>Tracheophyta</taxon>
        <taxon>Spermatophyta</taxon>
        <taxon>Magnoliopsida</taxon>
        <taxon>Amborellales</taxon>
        <taxon>Amborellaceae</taxon>
        <taxon>Amborella</taxon>
    </lineage>
</organism>
<reference evidence="2" key="1">
    <citation type="journal article" date="2013" name="Science">
        <title>The Amborella genome and the evolution of flowering plants.</title>
        <authorList>
            <consortium name="Amborella Genome Project"/>
        </authorList>
    </citation>
    <scope>NUCLEOTIDE SEQUENCE [LARGE SCALE GENOMIC DNA]</scope>
</reference>
<evidence type="ECO:0000313" key="1">
    <source>
        <dbReference type="EMBL" id="ERN13064.1"/>
    </source>
</evidence>
<keyword evidence="2" id="KW-1185">Reference proteome</keyword>
<dbReference type="EMBL" id="KI392591">
    <property type="protein sequence ID" value="ERN13064.1"/>
    <property type="molecule type" value="Genomic_DNA"/>
</dbReference>
<gene>
    <name evidence="1" type="ORF">AMTR_s00040p00138780</name>
</gene>
<sequence>MTWSGPAKYTIALPREVLADAVVVHYTGPPGMGRVGMKAAAARRNLGLALRPDAEIYLRLPLRFVRTK</sequence>
<dbReference type="HOGENOM" id="CLU_2797334_0_0_1"/>
<accession>W1PYC1</accession>
<name>W1PYC1_AMBTC</name>
<evidence type="ECO:0000313" key="2">
    <source>
        <dbReference type="Proteomes" id="UP000017836"/>
    </source>
</evidence>
<dbReference type="AlphaFoldDB" id="W1PYC1"/>